<dbReference type="Gene3D" id="3.30.930.10">
    <property type="entry name" value="Bira Bifunctional Protein, Domain 2"/>
    <property type="match status" value="1"/>
</dbReference>
<feature type="region of interest" description="Disordered" evidence="1">
    <location>
        <begin position="292"/>
        <end position="355"/>
    </location>
</feature>
<dbReference type="RefSeq" id="WP_307236883.1">
    <property type="nucleotide sequence ID" value="NZ_JAUSQZ010000001.1"/>
</dbReference>
<gene>
    <name evidence="2" type="ORF">J2S57_000145</name>
</gene>
<organism evidence="2 3">
    <name type="scientific">Kineosporia succinea</name>
    <dbReference type="NCBI Taxonomy" id="84632"/>
    <lineage>
        <taxon>Bacteria</taxon>
        <taxon>Bacillati</taxon>
        <taxon>Actinomycetota</taxon>
        <taxon>Actinomycetes</taxon>
        <taxon>Kineosporiales</taxon>
        <taxon>Kineosporiaceae</taxon>
        <taxon>Kineosporia</taxon>
    </lineage>
</organism>
<protein>
    <submittedName>
        <fullName evidence="2">Seryl-tRNA synthetase</fullName>
    </submittedName>
</protein>
<accession>A0ABT9NVE5</accession>
<evidence type="ECO:0000313" key="2">
    <source>
        <dbReference type="EMBL" id="MDP9824396.1"/>
    </source>
</evidence>
<evidence type="ECO:0000256" key="1">
    <source>
        <dbReference type="SAM" id="MobiDB-lite"/>
    </source>
</evidence>
<feature type="compositionally biased region" description="Low complexity" evidence="1">
    <location>
        <begin position="312"/>
        <end position="346"/>
    </location>
</feature>
<dbReference type="InterPro" id="IPR045864">
    <property type="entry name" value="aa-tRNA-synth_II/BPL/LPL"/>
</dbReference>
<dbReference type="EMBL" id="JAUSQZ010000001">
    <property type="protein sequence ID" value="MDP9824396.1"/>
    <property type="molecule type" value="Genomic_DNA"/>
</dbReference>
<feature type="compositionally biased region" description="Basic and acidic residues" evidence="1">
    <location>
        <begin position="1"/>
        <end position="17"/>
    </location>
</feature>
<name>A0ABT9NVE5_9ACTN</name>
<comment type="caution">
    <text evidence="2">The sequence shown here is derived from an EMBL/GenBank/DDBJ whole genome shotgun (WGS) entry which is preliminary data.</text>
</comment>
<dbReference type="Proteomes" id="UP001235712">
    <property type="component" value="Unassembled WGS sequence"/>
</dbReference>
<feature type="compositionally biased region" description="Acidic residues" evidence="1">
    <location>
        <begin position="295"/>
        <end position="309"/>
    </location>
</feature>
<keyword evidence="3" id="KW-1185">Reference proteome</keyword>
<reference evidence="2 3" key="1">
    <citation type="submission" date="2023-07" db="EMBL/GenBank/DDBJ databases">
        <title>Sequencing the genomes of 1000 actinobacteria strains.</title>
        <authorList>
            <person name="Klenk H.-P."/>
        </authorList>
    </citation>
    <scope>NUCLEOTIDE SEQUENCE [LARGE SCALE GENOMIC DNA]</scope>
    <source>
        <strain evidence="2 3">DSM 44388</strain>
    </source>
</reference>
<feature type="region of interest" description="Disordered" evidence="1">
    <location>
        <begin position="1"/>
        <end position="21"/>
    </location>
</feature>
<dbReference type="SUPFAM" id="SSF55681">
    <property type="entry name" value="Class II aaRS and biotin synthetases"/>
    <property type="match status" value="1"/>
</dbReference>
<sequence length="355" mass="38492">MRGDVGGGDRGHGHARGDAGGGRPAAGLAFLDGPATALLRTLDDTFLRWGLEAGAEHQTFPPVLSAADLHSLDYFQNFPHLGVATSRLRPEKLETYSAAQHVGSLPAADLTDAGYLLPSAACYSVYLHLRDTELDGPRHVTTAAHCFRNEERYDGLRRLWGFTMREIVCVGTTEVVRAHLTRHHERLTRFLRQLGVRTERQPATDPFFQAGGSRAFFQKVEPVKEEYVSLDGTAIASMNYHRNFFGERCRITAGGVPAVTGCVAFGLERWVGVLTATFEGDLEAARTAVLRAADEESAAEPPPTDDDAQASERPAPGEPLLPELRPGDLPAPGEPLLPELRPGDLPAAESRSALR</sequence>
<evidence type="ECO:0000313" key="3">
    <source>
        <dbReference type="Proteomes" id="UP001235712"/>
    </source>
</evidence>
<proteinExistence type="predicted"/>